<evidence type="ECO:0000313" key="3">
    <source>
        <dbReference type="Proteomes" id="UP000254259"/>
    </source>
</evidence>
<proteinExistence type="predicted"/>
<feature type="compositionally biased region" description="Low complexity" evidence="1">
    <location>
        <begin position="50"/>
        <end position="60"/>
    </location>
</feature>
<reference evidence="2 3" key="1">
    <citation type="submission" date="2018-01" db="EMBL/GenBank/DDBJ databases">
        <authorList>
            <person name="Clerissi C."/>
        </authorList>
    </citation>
    <scope>NUCLEOTIDE SEQUENCE [LARGE SCALE GENOMIC DNA]</scope>
    <source>
        <strain evidence="2">Cupriavidus taiwanensis SWF 66322</strain>
    </source>
</reference>
<evidence type="ECO:0000313" key="2">
    <source>
        <dbReference type="EMBL" id="SPD64670.1"/>
    </source>
</evidence>
<gene>
    <name evidence="2" type="ORF">CBM2636_11693</name>
</gene>
<name>A0A976FU99_9BURK</name>
<dbReference type="Proteomes" id="UP000254259">
    <property type="component" value="Chromosome CBM2636"/>
</dbReference>
<dbReference type="EMBL" id="LT984813">
    <property type="protein sequence ID" value="SPD64670.1"/>
    <property type="molecule type" value="Genomic_DNA"/>
</dbReference>
<organism evidence="2 3">
    <name type="scientific">Cupriavidus taiwanensis</name>
    <dbReference type="NCBI Taxonomy" id="164546"/>
    <lineage>
        <taxon>Bacteria</taxon>
        <taxon>Pseudomonadati</taxon>
        <taxon>Pseudomonadota</taxon>
        <taxon>Betaproteobacteria</taxon>
        <taxon>Burkholderiales</taxon>
        <taxon>Burkholderiaceae</taxon>
        <taxon>Cupriavidus</taxon>
    </lineage>
</organism>
<feature type="region of interest" description="Disordered" evidence="1">
    <location>
        <begin position="21"/>
        <end position="91"/>
    </location>
</feature>
<sequence>MINYVLIDLTYFLHRAASLLRPVPQPIPRDSRTDRSVGDASGKSTKITTPSRAAPGQASARRARRRQWQPAASRGCREKSGVKTSQGLRRR</sequence>
<protein>
    <submittedName>
        <fullName evidence="2">Uncharacterized protein</fullName>
    </submittedName>
</protein>
<accession>A0A976FU99</accession>
<feature type="compositionally biased region" description="Polar residues" evidence="1">
    <location>
        <begin position="82"/>
        <end position="91"/>
    </location>
</feature>
<dbReference type="AlphaFoldDB" id="A0A976FU99"/>
<evidence type="ECO:0000256" key="1">
    <source>
        <dbReference type="SAM" id="MobiDB-lite"/>
    </source>
</evidence>